<keyword evidence="1" id="KW-0472">Membrane</keyword>
<evidence type="ECO:0000256" key="1">
    <source>
        <dbReference type="SAM" id="Phobius"/>
    </source>
</evidence>
<dbReference type="EMBL" id="JASMQC010000008">
    <property type="protein sequence ID" value="KAK1942841.1"/>
    <property type="molecule type" value="Genomic_DNA"/>
</dbReference>
<proteinExistence type="predicted"/>
<sequence length="195" mass="20942">MEAPPVRKMDSKTHLPTFTLAIYVGLLAGLVVVAVAFTMLRVYAYRHRLSTVTISASYDADADGALIATTLSSLGSPLPSLSEEPRGASSKMSTFSSFGNRWQLVKSFVSRVRQRGLSVWSSLCLRLQSGRKSKTAASNAGTRVSQAVVEIATPCNTSLKSPVTPNPSSQYASQLSSKFQLSLFHSPKTNDIGII</sequence>
<protein>
    <submittedName>
        <fullName evidence="2">Uncharacterized protein</fullName>
    </submittedName>
</protein>
<evidence type="ECO:0000313" key="3">
    <source>
        <dbReference type="Proteomes" id="UP001259832"/>
    </source>
</evidence>
<evidence type="ECO:0000313" key="2">
    <source>
        <dbReference type="EMBL" id="KAK1942841.1"/>
    </source>
</evidence>
<feature type="transmembrane region" description="Helical" evidence="1">
    <location>
        <begin position="20"/>
        <end position="40"/>
    </location>
</feature>
<name>A0AAD9GRI0_9STRA</name>
<keyword evidence="1" id="KW-1133">Transmembrane helix</keyword>
<keyword evidence="1" id="KW-0812">Transmembrane</keyword>
<organism evidence="2 3">
    <name type="scientific">Phytophthora citrophthora</name>
    <dbReference type="NCBI Taxonomy" id="4793"/>
    <lineage>
        <taxon>Eukaryota</taxon>
        <taxon>Sar</taxon>
        <taxon>Stramenopiles</taxon>
        <taxon>Oomycota</taxon>
        <taxon>Peronosporomycetes</taxon>
        <taxon>Peronosporales</taxon>
        <taxon>Peronosporaceae</taxon>
        <taxon>Phytophthora</taxon>
    </lineage>
</organism>
<dbReference type="Proteomes" id="UP001259832">
    <property type="component" value="Unassembled WGS sequence"/>
</dbReference>
<keyword evidence="3" id="KW-1185">Reference proteome</keyword>
<gene>
    <name evidence="2" type="ORF">P3T76_005478</name>
</gene>
<comment type="caution">
    <text evidence="2">The sequence shown here is derived from an EMBL/GenBank/DDBJ whole genome shotgun (WGS) entry which is preliminary data.</text>
</comment>
<reference evidence="2" key="1">
    <citation type="submission" date="2023-08" db="EMBL/GenBank/DDBJ databases">
        <title>Reference Genome Resource for the Citrus Pathogen Phytophthora citrophthora.</title>
        <authorList>
            <person name="Moller H."/>
            <person name="Coetzee B."/>
            <person name="Rose L.J."/>
            <person name="Van Niekerk J.M."/>
        </authorList>
    </citation>
    <scope>NUCLEOTIDE SEQUENCE</scope>
    <source>
        <strain evidence="2">STE-U-9442</strain>
    </source>
</reference>
<accession>A0AAD9GRI0</accession>
<dbReference type="AlphaFoldDB" id="A0AAD9GRI0"/>